<dbReference type="OrthoDB" id="5694214at2"/>
<feature type="domain" description="RagB/SusD" evidence="6">
    <location>
        <begin position="295"/>
        <end position="563"/>
    </location>
</feature>
<dbReference type="PROSITE" id="PS51257">
    <property type="entry name" value="PROKAR_LIPOPROTEIN"/>
    <property type="match status" value="1"/>
</dbReference>
<protein>
    <submittedName>
        <fullName evidence="8">Putative outer membrane starch-binding protein</fullName>
    </submittedName>
</protein>
<dbReference type="AlphaFoldDB" id="A0A2T5JAJ9"/>
<comment type="similarity">
    <text evidence="2">Belongs to the SusD family.</text>
</comment>
<evidence type="ECO:0000256" key="3">
    <source>
        <dbReference type="ARBA" id="ARBA00022729"/>
    </source>
</evidence>
<dbReference type="SUPFAM" id="SSF48452">
    <property type="entry name" value="TPR-like"/>
    <property type="match status" value="1"/>
</dbReference>
<comment type="subcellular location">
    <subcellularLocation>
        <location evidence="1">Cell outer membrane</location>
    </subcellularLocation>
</comment>
<evidence type="ECO:0000256" key="4">
    <source>
        <dbReference type="ARBA" id="ARBA00023136"/>
    </source>
</evidence>
<dbReference type="InterPro" id="IPR033985">
    <property type="entry name" value="SusD-like_N"/>
</dbReference>
<dbReference type="Gene3D" id="1.25.40.390">
    <property type="match status" value="1"/>
</dbReference>
<dbReference type="Pfam" id="PF14322">
    <property type="entry name" value="SusD-like_3"/>
    <property type="match status" value="1"/>
</dbReference>
<sequence>MKRLFSLLTITLIISFSSCGKKFYQEPDERTTETDVFDPNDKLGTLATSYLLGIYSFLPTGFNRIDGDFLDAATDDAVPSSPRSNIVLFNNGQLTAVNYPDNNWANSYTIIRRCNVFLQNIDVVPFSDASVKKREVAEVHFLRAFAYFELVKRYGGVPLVGDKVFSLDDNMNIPRNTFSDCVDYIAAECDLAIPGLTLASALSSNEYGRATVEAAMALKCRLFLYAASPLYNGGGVETNAQIKALTGYPTADATRWQKVITAAEALMSIGYHKLPAGTGATAYAAVFTTKINTDIIFAKQSAASVSIENANAPVGYVSPNTSNGRNSPTQNLLNAFPNADGSAYTGSSTSLTQYTGRDPRLQAIIFYNGVNWLGRAVQTFEGGLDKPNTPLKTQTRTAYYLRKFMADFSTATNYANQSHNFPYFRYAEVLLNYAEALNEVGRTEDAVKQLIPIRARAGITAGVGNRYGIKAGISQTELRDLIRNDRRIELCFEEHRFWDLRRWKLGSVLASSLQGLQLTPNGTTYNVQVVDVAQPVFQDKYYHMPIPYSETAKNTKLIQNEGYY</sequence>
<keyword evidence="3" id="KW-0732">Signal</keyword>
<proteinExistence type="inferred from homology"/>
<gene>
    <name evidence="8" type="ORF">C8P68_10345</name>
</gene>
<evidence type="ECO:0000256" key="5">
    <source>
        <dbReference type="ARBA" id="ARBA00023237"/>
    </source>
</evidence>
<organism evidence="8 9">
    <name type="scientific">Mucilaginibacter yixingensis</name>
    <dbReference type="NCBI Taxonomy" id="1295612"/>
    <lineage>
        <taxon>Bacteria</taxon>
        <taxon>Pseudomonadati</taxon>
        <taxon>Bacteroidota</taxon>
        <taxon>Sphingobacteriia</taxon>
        <taxon>Sphingobacteriales</taxon>
        <taxon>Sphingobacteriaceae</taxon>
        <taxon>Mucilaginibacter</taxon>
    </lineage>
</organism>
<keyword evidence="4" id="KW-0472">Membrane</keyword>
<feature type="domain" description="SusD-like N-terminal" evidence="7">
    <location>
        <begin position="89"/>
        <end position="224"/>
    </location>
</feature>
<dbReference type="Pfam" id="PF07980">
    <property type="entry name" value="SusD_RagB"/>
    <property type="match status" value="1"/>
</dbReference>
<accession>A0A2T5JAJ9</accession>
<reference evidence="8 9" key="1">
    <citation type="submission" date="2018-04" db="EMBL/GenBank/DDBJ databases">
        <title>Genomic Encyclopedia of Archaeal and Bacterial Type Strains, Phase II (KMG-II): from individual species to whole genera.</title>
        <authorList>
            <person name="Goeker M."/>
        </authorList>
    </citation>
    <scope>NUCLEOTIDE SEQUENCE [LARGE SCALE GENOMIC DNA]</scope>
    <source>
        <strain evidence="8 9">DSM 26809</strain>
    </source>
</reference>
<dbReference type="Proteomes" id="UP000244168">
    <property type="component" value="Unassembled WGS sequence"/>
</dbReference>
<name>A0A2T5JAJ9_9SPHI</name>
<dbReference type="CDD" id="cd08977">
    <property type="entry name" value="SusD"/>
    <property type="match status" value="1"/>
</dbReference>
<dbReference type="RefSeq" id="WP_107828088.1">
    <property type="nucleotide sequence ID" value="NZ_CP160205.1"/>
</dbReference>
<dbReference type="InterPro" id="IPR012944">
    <property type="entry name" value="SusD_RagB_dom"/>
</dbReference>
<evidence type="ECO:0000259" key="7">
    <source>
        <dbReference type="Pfam" id="PF14322"/>
    </source>
</evidence>
<keyword evidence="5" id="KW-0998">Cell outer membrane</keyword>
<evidence type="ECO:0000256" key="1">
    <source>
        <dbReference type="ARBA" id="ARBA00004442"/>
    </source>
</evidence>
<dbReference type="EMBL" id="QAOQ01000003">
    <property type="protein sequence ID" value="PTQ97886.1"/>
    <property type="molecule type" value="Genomic_DNA"/>
</dbReference>
<comment type="caution">
    <text evidence="8">The sequence shown here is derived from an EMBL/GenBank/DDBJ whole genome shotgun (WGS) entry which is preliminary data.</text>
</comment>
<evidence type="ECO:0000313" key="8">
    <source>
        <dbReference type="EMBL" id="PTQ97886.1"/>
    </source>
</evidence>
<evidence type="ECO:0000256" key="2">
    <source>
        <dbReference type="ARBA" id="ARBA00006275"/>
    </source>
</evidence>
<evidence type="ECO:0000313" key="9">
    <source>
        <dbReference type="Proteomes" id="UP000244168"/>
    </source>
</evidence>
<dbReference type="InterPro" id="IPR011990">
    <property type="entry name" value="TPR-like_helical_dom_sf"/>
</dbReference>
<keyword evidence="9" id="KW-1185">Reference proteome</keyword>
<dbReference type="GO" id="GO:0009279">
    <property type="term" value="C:cell outer membrane"/>
    <property type="evidence" value="ECO:0007669"/>
    <property type="project" value="UniProtKB-SubCell"/>
</dbReference>
<evidence type="ECO:0000259" key="6">
    <source>
        <dbReference type="Pfam" id="PF07980"/>
    </source>
</evidence>